<protein>
    <recommendedName>
        <fullName evidence="3">Flp pilus-assembly TadG-like N-terminal domain-containing protein</fullName>
    </recommendedName>
</protein>
<sequence length="358" mass="38997">MDKYIGQSGMTLLAPTTLLLSLLITALLVCNKSLLGIYAIQSETLTAHGAQRTAQNHLTQLSATLLNTSDEGFLLSSHQRILSQESITLNDVGLPIFTLSGKASVHTISRSVVESVIKFPLLLNVPPAAFSVASALPPSSKFELALPQSPADSGRAFSLWSKNGVPATGDRHISCLHDHFNDGKCKQRRISSNAQQGDDFYVFDRNFPSDLIIFLFGVDTIALHLVEAYSAKIITHCHQLNEESVGLYVIESDCLISTKSIIGTPTTPVLLISKNANIDFKPHAQFNGLFVALCVDSAVSYDITMHPSAFINGALMTDCKLSGSSHIRVSFNRPLLSALQQTPRLQQLHRIPGSWRDF</sequence>
<evidence type="ECO:0000313" key="2">
    <source>
        <dbReference type="Proteomes" id="UP001142810"/>
    </source>
</evidence>
<gene>
    <name evidence="1" type="ORF">OPS25_02490</name>
</gene>
<dbReference type="RefSeq" id="WP_265616064.1">
    <property type="nucleotide sequence ID" value="NZ_JAPFRD010000002.1"/>
</dbReference>
<proteinExistence type="predicted"/>
<keyword evidence="2" id="KW-1185">Reference proteome</keyword>
<reference evidence="1" key="1">
    <citation type="submission" date="2022-11" db="EMBL/GenBank/DDBJ databases">
        <title>Alteromonas sp. nov., isolated from sea water of the Qingdao.</title>
        <authorList>
            <person name="Wang Q."/>
        </authorList>
    </citation>
    <scope>NUCLEOTIDE SEQUENCE</scope>
    <source>
        <strain evidence="1">ASW11-7</strain>
    </source>
</reference>
<evidence type="ECO:0000313" key="1">
    <source>
        <dbReference type="EMBL" id="MCW8107369.1"/>
    </source>
</evidence>
<accession>A0ABT3P3N5</accession>
<name>A0ABT3P3N5_9ALTE</name>
<evidence type="ECO:0008006" key="3">
    <source>
        <dbReference type="Google" id="ProtNLM"/>
    </source>
</evidence>
<dbReference type="Proteomes" id="UP001142810">
    <property type="component" value="Unassembled WGS sequence"/>
</dbReference>
<dbReference type="EMBL" id="JAPFRD010000002">
    <property type="protein sequence ID" value="MCW8107369.1"/>
    <property type="molecule type" value="Genomic_DNA"/>
</dbReference>
<comment type="caution">
    <text evidence="1">The sequence shown here is derived from an EMBL/GenBank/DDBJ whole genome shotgun (WGS) entry which is preliminary data.</text>
</comment>
<organism evidence="1 2">
    <name type="scientific">Alteromonas aquimaris</name>
    <dbReference type="NCBI Taxonomy" id="2998417"/>
    <lineage>
        <taxon>Bacteria</taxon>
        <taxon>Pseudomonadati</taxon>
        <taxon>Pseudomonadota</taxon>
        <taxon>Gammaproteobacteria</taxon>
        <taxon>Alteromonadales</taxon>
        <taxon>Alteromonadaceae</taxon>
        <taxon>Alteromonas/Salinimonas group</taxon>
        <taxon>Alteromonas</taxon>
    </lineage>
</organism>